<sequence>MLAAVPALTVAPSRSPRSDASGADPLLDGDVDDEDEDGGNQKREDQAVREQHQVAILKQINRVNEDGSYTFGYEAADGSFKIETRDVLGHVKGMFGFIDEQGQLKRVSYTAANGTGFQADPTPASPGVTVNGAPTGQQPLPGAVYQQSFVRVAEFCSEFQSSGQSFRVQVIRPLARRRPSAVRLVVPPGTASTASTTDANGRAHVIQQIPRRVRPLQQADGSILSTVSPSSTTTASTASSRASVRPVLVLATPAPGADGSTPTPAPYGQYVRRAEHPARRPVLVLGSIPAASTTTTTTAAPVTEDNASEGDFLRRI</sequence>
<evidence type="ECO:0000256" key="2">
    <source>
        <dbReference type="SAM" id="MobiDB-lite"/>
    </source>
</evidence>
<evidence type="ECO:0000313" key="4">
    <source>
        <dbReference type="RefSeq" id="XP_034245133.1"/>
    </source>
</evidence>
<feature type="compositionally biased region" description="Basic and acidic residues" evidence="2">
    <location>
        <begin position="39"/>
        <end position="49"/>
    </location>
</feature>
<dbReference type="RefSeq" id="XP_034245133.1">
    <property type="nucleotide sequence ID" value="XM_034389242.1"/>
</dbReference>
<name>A0A6P8YYA0_THRPL</name>
<feature type="region of interest" description="Disordered" evidence="2">
    <location>
        <begin position="294"/>
        <end position="316"/>
    </location>
</feature>
<dbReference type="Pfam" id="PF00379">
    <property type="entry name" value="Chitin_bind_4"/>
    <property type="match status" value="1"/>
</dbReference>
<reference evidence="4" key="1">
    <citation type="submission" date="2025-08" db="UniProtKB">
        <authorList>
            <consortium name="RefSeq"/>
        </authorList>
    </citation>
    <scope>IDENTIFICATION</scope>
    <source>
        <tissue evidence="4">Total insect</tissue>
    </source>
</reference>
<dbReference type="InParanoid" id="A0A6P8YYA0"/>
<gene>
    <name evidence="4" type="primary">LOC117647486</name>
</gene>
<dbReference type="GO" id="GO:0008010">
    <property type="term" value="F:structural constituent of chitin-based larval cuticle"/>
    <property type="evidence" value="ECO:0007669"/>
    <property type="project" value="TreeGrafter"/>
</dbReference>
<dbReference type="PROSITE" id="PS51155">
    <property type="entry name" value="CHIT_BIND_RR_2"/>
    <property type="match status" value="1"/>
</dbReference>
<dbReference type="AlphaFoldDB" id="A0A6P8YYA0"/>
<feature type="region of interest" description="Disordered" evidence="2">
    <location>
        <begin position="1"/>
        <end position="49"/>
    </location>
</feature>
<keyword evidence="1" id="KW-0193">Cuticle</keyword>
<dbReference type="OrthoDB" id="6771694at2759"/>
<dbReference type="GeneID" id="117647486"/>
<protein>
    <submittedName>
        <fullName evidence="4">Uncharacterized protein LOC117647486</fullName>
    </submittedName>
</protein>
<keyword evidence="3" id="KW-1185">Reference proteome</keyword>
<dbReference type="InterPro" id="IPR000618">
    <property type="entry name" value="Insect_cuticle"/>
</dbReference>
<dbReference type="InterPro" id="IPR050468">
    <property type="entry name" value="Cuticle_Struct_Prot"/>
</dbReference>
<feature type="compositionally biased region" description="Acidic residues" evidence="2">
    <location>
        <begin position="27"/>
        <end position="38"/>
    </location>
</feature>
<organism evidence="4">
    <name type="scientific">Thrips palmi</name>
    <name type="common">Melon thrips</name>
    <dbReference type="NCBI Taxonomy" id="161013"/>
    <lineage>
        <taxon>Eukaryota</taxon>
        <taxon>Metazoa</taxon>
        <taxon>Ecdysozoa</taxon>
        <taxon>Arthropoda</taxon>
        <taxon>Hexapoda</taxon>
        <taxon>Insecta</taxon>
        <taxon>Pterygota</taxon>
        <taxon>Neoptera</taxon>
        <taxon>Paraneoptera</taxon>
        <taxon>Thysanoptera</taxon>
        <taxon>Terebrantia</taxon>
        <taxon>Thripoidea</taxon>
        <taxon>Thripidae</taxon>
        <taxon>Thrips</taxon>
    </lineage>
</organism>
<evidence type="ECO:0000313" key="3">
    <source>
        <dbReference type="Proteomes" id="UP000515158"/>
    </source>
</evidence>
<dbReference type="GO" id="GO:0062129">
    <property type="term" value="C:chitin-based extracellular matrix"/>
    <property type="evidence" value="ECO:0007669"/>
    <property type="project" value="TreeGrafter"/>
</dbReference>
<evidence type="ECO:0000256" key="1">
    <source>
        <dbReference type="PROSITE-ProRule" id="PRU00497"/>
    </source>
</evidence>
<dbReference type="PANTHER" id="PTHR10380">
    <property type="entry name" value="CUTICLE PROTEIN"/>
    <property type="match status" value="1"/>
</dbReference>
<proteinExistence type="predicted"/>
<dbReference type="KEGG" id="tpal:117647486"/>
<accession>A0A6P8YYA0</accession>
<dbReference type="Proteomes" id="UP000515158">
    <property type="component" value="Unplaced"/>
</dbReference>
<dbReference type="PANTHER" id="PTHR10380:SF234">
    <property type="entry name" value="CUTICULAR PROTEIN 97EA, ISOFORM A"/>
    <property type="match status" value="1"/>
</dbReference>